<dbReference type="EMBL" id="KB870810">
    <property type="protein sequence ID" value="EOA23139.1"/>
    <property type="molecule type" value="Genomic_DNA"/>
</dbReference>
<dbReference type="AlphaFoldDB" id="R0H1M0"/>
<dbReference type="PANTHER" id="PTHR31286:SF162">
    <property type="entry name" value="DUF4283 DOMAIN-CONTAINING PROTEIN-RELATED"/>
    <property type="match status" value="1"/>
</dbReference>
<evidence type="ECO:0000313" key="4">
    <source>
        <dbReference type="Proteomes" id="UP000029121"/>
    </source>
</evidence>
<organism evidence="3 4">
    <name type="scientific">Capsella rubella</name>
    <dbReference type="NCBI Taxonomy" id="81985"/>
    <lineage>
        <taxon>Eukaryota</taxon>
        <taxon>Viridiplantae</taxon>
        <taxon>Streptophyta</taxon>
        <taxon>Embryophyta</taxon>
        <taxon>Tracheophyta</taxon>
        <taxon>Spermatophyta</taxon>
        <taxon>Magnoliopsida</taxon>
        <taxon>eudicotyledons</taxon>
        <taxon>Gunneridae</taxon>
        <taxon>Pentapetalae</taxon>
        <taxon>rosids</taxon>
        <taxon>malvids</taxon>
        <taxon>Brassicales</taxon>
        <taxon>Brassicaceae</taxon>
        <taxon>Camelineae</taxon>
        <taxon>Capsella</taxon>
    </lineage>
</organism>
<evidence type="ECO:0000256" key="1">
    <source>
        <dbReference type="SAM" id="Phobius"/>
    </source>
</evidence>
<reference evidence="4" key="1">
    <citation type="journal article" date="2013" name="Nat. Genet.">
        <title>The Capsella rubella genome and the genomic consequences of rapid mating system evolution.</title>
        <authorList>
            <person name="Slotte T."/>
            <person name="Hazzouri K.M."/>
            <person name="Agren J.A."/>
            <person name="Koenig D."/>
            <person name="Maumus F."/>
            <person name="Guo Y.L."/>
            <person name="Steige K."/>
            <person name="Platts A.E."/>
            <person name="Escobar J.S."/>
            <person name="Newman L.K."/>
            <person name="Wang W."/>
            <person name="Mandakova T."/>
            <person name="Vello E."/>
            <person name="Smith L.M."/>
            <person name="Henz S.R."/>
            <person name="Steffen J."/>
            <person name="Takuno S."/>
            <person name="Brandvain Y."/>
            <person name="Coop G."/>
            <person name="Andolfatto P."/>
            <person name="Hu T.T."/>
            <person name="Blanchette M."/>
            <person name="Clark R.M."/>
            <person name="Quesneville H."/>
            <person name="Nordborg M."/>
            <person name="Gaut B.S."/>
            <person name="Lysak M.A."/>
            <person name="Jenkins J."/>
            <person name="Grimwood J."/>
            <person name="Chapman J."/>
            <person name="Prochnik S."/>
            <person name="Shu S."/>
            <person name="Rokhsar D."/>
            <person name="Schmutz J."/>
            <person name="Weigel D."/>
            <person name="Wright S.I."/>
        </authorList>
    </citation>
    <scope>NUCLEOTIDE SEQUENCE [LARGE SCALE GENOMIC DNA]</scope>
    <source>
        <strain evidence="4">cv. Monte Gargano</strain>
    </source>
</reference>
<name>R0H1M0_9BRAS</name>
<dbReference type="KEGG" id="crb:17884302"/>
<dbReference type="InterPro" id="IPR040256">
    <property type="entry name" value="At4g02000-like"/>
</dbReference>
<dbReference type="PANTHER" id="PTHR31286">
    <property type="entry name" value="GLYCINE-RICH CELL WALL STRUCTURAL PROTEIN 1.8-LIKE"/>
    <property type="match status" value="1"/>
</dbReference>
<dbReference type="STRING" id="81985.R0H1M0"/>
<dbReference type="eggNOG" id="KOG1075">
    <property type="taxonomic scope" value="Eukaryota"/>
</dbReference>
<protein>
    <recommendedName>
        <fullName evidence="2">DUF4283 domain-containing protein</fullName>
    </recommendedName>
</protein>
<keyword evidence="1" id="KW-1133">Transmembrane helix</keyword>
<dbReference type="Pfam" id="PF14111">
    <property type="entry name" value="DUF4283"/>
    <property type="match status" value="1"/>
</dbReference>
<feature type="domain" description="DUF4283" evidence="2">
    <location>
        <begin position="63"/>
        <end position="144"/>
    </location>
</feature>
<evidence type="ECO:0000259" key="2">
    <source>
        <dbReference type="Pfam" id="PF14111"/>
    </source>
</evidence>
<proteinExistence type="predicted"/>
<evidence type="ECO:0000313" key="3">
    <source>
        <dbReference type="EMBL" id="EOA23139.1"/>
    </source>
</evidence>
<feature type="non-terminal residue" evidence="3">
    <location>
        <position position="210"/>
    </location>
</feature>
<accession>R0H1M0</accession>
<sequence>TLELNFLQIFSVLSITTLFPLRFYLILLKMADNLRRQVQDIDLGADDDPVAIPANLVANAVAENRFVLMGRPVFPRRQNLRAIIASMPRVWGQSGLVHGRILGGNQFQFIFPSEESLETVIRRGPWAFNDRMLVLQRWNPFENPPIINFIPFWVQIRGIPLQFLNRDVISHIGRSIGPLLDVDYDVEAVARVAFVRVQISWDIQLPLRFQ</sequence>
<feature type="transmembrane region" description="Helical" evidence="1">
    <location>
        <begin position="6"/>
        <end position="27"/>
    </location>
</feature>
<keyword evidence="1" id="KW-0812">Transmembrane</keyword>
<dbReference type="OrthoDB" id="1750606at2759"/>
<feature type="non-terminal residue" evidence="3">
    <location>
        <position position="1"/>
    </location>
</feature>
<keyword evidence="1" id="KW-0472">Membrane</keyword>
<dbReference type="Proteomes" id="UP000029121">
    <property type="component" value="Unassembled WGS sequence"/>
</dbReference>
<dbReference type="InterPro" id="IPR025558">
    <property type="entry name" value="DUF4283"/>
</dbReference>
<keyword evidence="4" id="KW-1185">Reference proteome</keyword>
<gene>
    <name evidence="3" type="ORF">CARUB_v100038640mg</name>
</gene>